<evidence type="ECO:0000256" key="2">
    <source>
        <dbReference type="SAM" id="Phobius"/>
    </source>
</evidence>
<sequence length="363" mass="41128">MPFSLFAYTLLIVLLAMSNWDHVLVLLSWTYSLASRWLTTPTILVIYGLVLIYLLLVVHGLAMAQENPRKRRKNTLVPYYDENGQLQGWVREEQEITQPNGPHAERPSLPPPPSRAISPPPPQGSLMPSQTLEALPKSSLESWDGFPNHRFRCHFTRQQVEDTSRLAFYWISDRLPGRRGSMDAITPEKGKLSRFKCAGIIQCKAAVCTVQISPGTNIARQIKVPCICGLPLRHRSCKVEWSLVFYRDGTVFENSGPHNHSKYTHSLPASRNKKLQLEDFISRQPIVLRGSEDSQTPEDEDDTHGNSELVDSDHENSGESRNEMNTEDEKMLVPNTDEDEEDDEGEDNEDDDDDDETEGAEKT</sequence>
<name>A0AAD7AW73_9AGAR</name>
<keyword evidence="2" id="KW-0472">Membrane</keyword>
<evidence type="ECO:0000313" key="4">
    <source>
        <dbReference type="Proteomes" id="UP001218218"/>
    </source>
</evidence>
<proteinExistence type="predicted"/>
<protein>
    <submittedName>
        <fullName evidence="3">Uncharacterized protein</fullName>
    </submittedName>
</protein>
<feature type="compositionally biased region" description="Pro residues" evidence="1">
    <location>
        <begin position="108"/>
        <end position="123"/>
    </location>
</feature>
<organism evidence="3 4">
    <name type="scientific">Mycena albidolilacea</name>
    <dbReference type="NCBI Taxonomy" id="1033008"/>
    <lineage>
        <taxon>Eukaryota</taxon>
        <taxon>Fungi</taxon>
        <taxon>Dikarya</taxon>
        <taxon>Basidiomycota</taxon>
        <taxon>Agaricomycotina</taxon>
        <taxon>Agaricomycetes</taxon>
        <taxon>Agaricomycetidae</taxon>
        <taxon>Agaricales</taxon>
        <taxon>Marasmiineae</taxon>
        <taxon>Mycenaceae</taxon>
        <taxon>Mycena</taxon>
    </lineage>
</organism>
<evidence type="ECO:0000256" key="1">
    <source>
        <dbReference type="SAM" id="MobiDB-lite"/>
    </source>
</evidence>
<dbReference type="AlphaFoldDB" id="A0AAD7AW73"/>
<feature type="compositionally biased region" description="Basic and acidic residues" evidence="1">
    <location>
        <begin position="311"/>
        <end position="331"/>
    </location>
</feature>
<feature type="transmembrane region" description="Helical" evidence="2">
    <location>
        <begin position="44"/>
        <end position="64"/>
    </location>
</feature>
<feature type="region of interest" description="Disordered" evidence="1">
    <location>
        <begin position="283"/>
        <end position="363"/>
    </location>
</feature>
<keyword evidence="4" id="KW-1185">Reference proteome</keyword>
<keyword evidence="2" id="KW-1133">Transmembrane helix</keyword>
<comment type="caution">
    <text evidence="3">The sequence shown here is derived from an EMBL/GenBank/DDBJ whole genome shotgun (WGS) entry which is preliminary data.</text>
</comment>
<dbReference type="EMBL" id="JARIHO010000001">
    <property type="protein sequence ID" value="KAJ7369162.1"/>
    <property type="molecule type" value="Genomic_DNA"/>
</dbReference>
<feature type="compositionally biased region" description="Acidic residues" evidence="1">
    <location>
        <begin position="336"/>
        <end position="363"/>
    </location>
</feature>
<evidence type="ECO:0000313" key="3">
    <source>
        <dbReference type="EMBL" id="KAJ7369162.1"/>
    </source>
</evidence>
<feature type="region of interest" description="Disordered" evidence="1">
    <location>
        <begin position="97"/>
        <end position="129"/>
    </location>
</feature>
<dbReference type="Proteomes" id="UP001218218">
    <property type="component" value="Unassembled WGS sequence"/>
</dbReference>
<keyword evidence="2" id="KW-0812">Transmembrane</keyword>
<reference evidence="3" key="1">
    <citation type="submission" date="2023-03" db="EMBL/GenBank/DDBJ databases">
        <title>Massive genome expansion in bonnet fungi (Mycena s.s.) driven by repeated elements and novel gene families across ecological guilds.</title>
        <authorList>
            <consortium name="Lawrence Berkeley National Laboratory"/>
            <person name="Harder C.B."/>
            <person name="Miyauchi S."/>
            <person name="Viragh M."/>
            <person name="Kuo A."/>
            <person name="Thoen E."/>
            <person name="Andreopoulos B."/>
            <person name="Lu D."/>
            <person name="Skrede I."/>
            <person name="Drula E."/>
            <person name="Henrissat B."/>
            <person name="Morin E."/>
            <person name="Kohler A."/>
            <person name="Barry K."/>
            <person name="LaButti K."/>
            <person name="Morin E."/>
            <person name="Salamov A."/>
            <person name="Lipzen A."/>
            <person name="Mereny Z."/>
            <person name="Hegedus B."/>
            <person name="Baldrian P."/>
            <person name="Stursova M."/>
            <person name="Weitz H."/>
            <person name="Taylor A."/>
            <person name="Grigoriev I.V."/>
            <person name="Nagy L.G."/>
            <person name="Martin F."/>
            <person name="Kauserud H."/>
        </authorList>
    </citation>
    <scope>NUCLEOTIDE SEQUENCE</scope>
    <source>
        <strain evidence="3">CBHHK002</strain>
    </source>
</reference>
<accession>A0AAD7AW73</accession>
<gene>
    <name evidence="3" type="ORF">DFH08DRAFT_984106</name>
</gene>